<organism evidence="1 2">
    <name type="scientific">Xenoophorus captivus</name>
    <dbReference type="NCBI Taxonomy" id="1517983"/>
    <lineage>
        <taxon>Eukaryota</taxon>
        <taxon>Metazoa</taxon>
        <taxon>Chordata</taxon>
        <taxon>Craniata</taxon>
        <taxon>Vertebrata</taxon>
        <taxon>Euteleostomi</taxon>
        <taxon>Actinopterygii</taxon>
        <taxon>Neopterygii</taxon>
        <taxon>Teleostei</taxon>
        <taxon>Neoteleostei</taxon>
        <taxon>Acanthomorphata</taxon>
        <taxon>Ovalentaria</taxon>
        <taxon>Atherinomorphae</taxon>
        <taxon>Cyprinodontiformes</taxon>
        <taxon>Goodeidae</taxon>
        <taxon>Xenoophorus</taxon>
    </lineage>
</organism>
<keyword evidence="2" id="KW-1185">Reference proteome</keyword>
<dbReference type="EMBL" id="JAHRIN010003508">
    <property type="protein sequence ID" value="MEQ2192761.1"/>
    <property type="molecule type" value="Genomic_DNA"/>
</dbReference>
<gene>
    <name evidence="1" type="ORF">XENOCAPTIV_016888</name>
</gene>
<dbReference type="Proteomes" id="UP001434883">
    <property type="component" value="Unassembled WGS sequence"/>
</dbReference>
<proteinExistence type="predicted"/>
<reference evidence="1 2" key="1">
    <citation type="submission" date="2021-06" db="EMBL/GenBank/DDBJ databases">
        <authorList>
            <person name="Palmer J.M."/>
        </authorList>
    </citation>
    <scope>NUCLEOTIDE SEQUENCE [LARGE SCALE GENOMIC DNA]</scope>
    <source>
        <strain evidence="1 2">XC_2019</strain>
        <tissue evidence="1">Muscle</tissue>
    </source>
</reference>
<evidence type="ECO:0000313" key="1">
    <source>
        <dbReference type="EMBL" id="MEQ2192761.1"/>
    </source>
</evidence>
<name>A0ABV0QAF0_9TELE</name>
<protein>
    <submittedName>
        <fullName evidence="1">Uncharacterized protein</fullName>
    </submittedName>
</protein>
<accession>A0ABV0QAF0</accession>
<sequence length="101" mass="11260">MGQCDQATVHWGINVHTLRPKLFILSAALSSAALETADQELCPHPHGFTFSSHPQPLTSFWSSLAHYLFPDSFIYTPLSQDSSLFMRLSSTPIIQYISSPH</sequence>
<comment type="caution">
    <text evidence="1">The sequence shown here is derived from an EMBL/GenBank/DDBJ whole genome shotgun (WGS) entry which is preliminary data.</text>
</comment>
<evidence type="ECO:0000313" key="2">
    <source>
        <dbReference type="Proteomes" id="UP001434883"/>
    </source>
</evidence>